<evidence type="ECO:0000313" key="2">
    <source>
        <dbReference type="Proteomes" id="UP001601197"/>
    </source>
</evidence>
<evidence type="ECO:0000313" key="1">
    <source>
        <dbReference type="EMBL" id="MFE9171920.1"/>
    </source>
</evidence>
<dbReference type="EMBL" id="JBIAFJ010000018">
    <property type="protein sequence ID" value="MFE9171920.1"/>
    <property type="molecule type" value="Genomic_DNA"/>
</dbReference>
<name>A0ABW6KVK3_9ACTN</name>
<protein>
    <submittedName>
        <fullName evidence="1">Uncharacterized protein</fullName>
    </submittedName>
</protein>
<keyword evidence="2" id="KW-1185">Reference proteome</keyword>
<organism evidence="1 2">
    <name type="scientific">Streptomyces kebangsaanensis</name>
    <dbReference type="NCBI Taxonomy" id="864058"/>
    <lineage>
        <taxon>Bacteria</taxon>
        <taxon>Bacillati</taxon>
        <taxon>Actinomycetota</taxon>
        <taxon>Actinomycetes</taxon>
        <taxon>Kitasatosporales</taxon>
        <taxon>Streptomycetaceae</taxon>
        <taxon>Streptomyces</taxon>
    </lineage>
</organism>
<reference evidence="1 2" key="1">
    <citation type="submission" date="2024-10" db="EMBL/GenBank/DDBJ databases">
        <title>The Natural Products Discovery Center: Release of the First 8490 Sequenced Strains for Exploring Actinobacteria Biosynthetic Diversity.</title>
        <authorList>
            <person name="Kalkreuter E."/>
            <person name="Kautsar S.A."/>
            <person name="Yang D."/>
            <person name="Bader C.D."/>
            <person name="Teijaro C.N."/>
            <person name="Fluegel L."/>
            <person name="Davis C.M."/>
            <person name="Simpson J.R."/>
            <person name="Lauterbach L."/>
            <person name="Steele A.D."/>
            <person name="Gui C."/>
            <person name="Meng S."/>
            <person name="Li G."/>
            <person name="Viehrig K."/>
            <person name="Ye F."/>
            <person name="Su P."/>
            <person name="Kiefer A.F."/>
            <person name="Nichols A."/>
            <person name="Cepeda A.J."/>
            <person name="Yan W."/>
            <person name="Fan B."/>
            <person name="Jiang Y."/>
            <person name="Adhikari A."/>
            <person name="Zheng C.-J."/>
            <person name="Schuster L."/>
            <person name="Cowan T.M."/>
            <person name="Smanski M.J."/>
            <person name="Chevrette M.G."/>
            <person name="De Carvalho L.P.S."/>
            <person name="Shen B."/>
        </authorList>
    </citation>
    <scope>NUCLEOTIDE SEQUENCE [LARGE SCALE GENOMIC DNA]</scope>
    <source>
        <strain evidence="1 2">NPDC007147</strain>
    </source>
</reference>
<sequence length="55" mass="6139">MREAGCVDLRQIASALVWAWTDRPVGDPGVADAMDLYERLRAEPDRPELLLELSA</sequence>
<gene>
    <name evidence="1" type="ORF">ACFYNZ_20910</name>
</gene>
<comment type="caution">
    <text evidence="1">The sequence shown here is derived from an EMBL/GenBank/DDBJ whole genome shotgun (WGS) entry which is preliminary data.</text>
</comment>
<dbReference type="RefSeq" id="WP_388349129.1">
    <property type="nucleotide sequence ID" value="NZ_JBIAFJ010000018.1"/>
</dbReference>
<dbReference type="Proteomes" id="UP001601197">
    <property type="component" value="Unassembled WGS sequence"/>
</dbReference>
<accession>A0ABW6KVK3</accession>
<proteinExistence type="predicted"/>